<dbReference type="AlphaFoldDB" id="A0A1J0EU66"/>
<keyword evidence="1" id="KW-0614">Plasmid</keyword>
<accession>A0A1J0EU66</accession>
<reference evidence="2" key="1">
    <citation type="submission" date="2016-10" db="EMBL/GenBank/DDBJ databases">
        <title>Pseudomonas frederiksbergensis ERGS4:02 complete genome.</title>
        <authorList>
            <person name="Kumar R."/>
            <person name="Acharya V."/>
            <person name="Singh D."/>
        </authorList>
    </citation>
    <scope>NUCLEOTIDE SEQUENCE [LARGE SCALE GENOMIC DNA]</scope>
    <source>
        <strain evidence="2">ERGS4:02</strain>
        <plasmid evidence="2">Plasmid unnamed1</plasmid>
    </source>
</reference>
<name>A0A1J0EU66_9PSED</name>
<geneLocation type="plasmid" evidence="1">
    <name>unnamed1</name>
</geneLocation>
<organism evidence="1 2">
    <name type="scientific">Pseudomonas frederiksbergensis</name>
    <dbReference type="NCBI Taxonomy" id="104087"/>
    <lineage>
        <taxon>Bacteria</taxon>
        <taxon>Pseudomonadati</taxon>
        <taxon>Pseudomonadota</taxon>
        <taxon>Gammaproteobacteria</taxon>
        <taxon>Pseudomonadales</taxon>
        <taxon>Pseudomonadaceae</taxon>
        <taxon>Pseudomonas</taxon>
    </lineage>
</organism>
<dbReference type="RefSeq" id="WP_071556032.1">
    <property type="nucleotide sequence ID" value="NZ_CP017887.1"/>
</dbReference>
<dbReference type="Proteomes" id="UP000182567">
    <property type="component" value="Plasmid unnamed1"/>
</dbReference>
<evidence type="ECO:0000313" key="2">
    <source>
        <dbReference type="Proteomes" id="UP000182567"/>
    </source>
</evidence>
<evidence type="ECO:0000313" key="1">
    <source>
        <dbReference type="EMBL" id="APC19534.1"/>
    </source>
</evidence>
<gene>
    <name evidence="1" type="ORF">BLL42_27830</name>
</gene>
<proteinExistence type="predicted"/>
<sequence length="69" mass="7510">MKTCTVFGDMQSDSATEQYPTVTLCNDCVEQDALAKEDNQIVSQGAYDESFGDSCEWCGTTVEEEGVAQ</sequence>
<dbReference type="OrthoDB" id="8687189at2"/>
<dbReference type="EMBL" id="CP017887">
    <property type="protein sequence ID" value="APC19534.1"/>
    <property type="molecule type" value="Genomic_DNA"/>
</dbReference>
<dbReference type="GeneID" id="46912091"/>
<protein>
    <submittedName>
        <fullName evidence="1">Uncharacterized protein</fullName>
    </submittedName>
</protein>